<feature type="region of interest" description="Disordered" evidence="6">
    <location>
        <begin position="149"/>
        <end position="185"/>
    </location>
</feature>
<reference evidence="7 8" key="1">
    <citation type="submission" date="2019-11" db="EMBL/GenBank/DDBJ databases">
        <title>Whole genome sequence of Oryza granulata.</title>
        <authorList>
            <person name="Li W."/>
        </authorList>
    </citation>
    <scope>NUCLEOTIDE SEQUENCE [LARGE SCALE GENOMIC DNA]</scope>
    <source>
        <strain evidence="8">cv. Menghai</strain>
        <tissue evidence="7">Leaf</tissue>
    </source>
</reference>
<evidence type="ECO:0000313" key="7">
    <source>
        <dbReference type="EMBL" id="KAF0904502.1"/>
    </source>
</evidence>
<dbReference type="EMBL" id="SPHZ02000008">
    <property type="protein sequence ID" value="KAF0904502.1"/>
    <property type="molecule type" value="Genomic_DNA"/>
</dbReference>
<gene>
    <name evidence="7" type="ORF">E2562_035063</name>
</gene>
<evidence type="ECO:0008006" key="9">
    <source>
        <dbReference type="Google" id="ProtNLM"/>
    </source>
</evidence>
<evidence type="ECO:0000256" key="4">
    <source>
        <dbReference type="ARBA" id="ARBA00022989"/>
    </source>
</evidence>
<proteinExistence type="inferred from homology"/>
<sequence>MAHVGLATALLVLYRLYRLLADFLQPLQWALLFSILLWETQRALVAFWEPPLCGGRSTAVLALPLTVVRSCGAMLADARATLLRRPLLSLPSFPRLLRWLASSFLFLLLLERLGTTAALVLLALSLAFFAASPKPSSFLSRAASSRIAGRTPSSHGLLPSLGLPSTTSPDPSLPTVAAAAASHRSPTTAVAVARVRDLREQERLGEEEYMA</sequence>
<evidence type="ECO:0000256" key="6">
    <source>
        <dbReference type="SAM" id="MobiDB-lite"/>
    </source>
</evidence>
<dbReference type="AlphaFoldDB" id="A0A6G1CWM8"/>
<keyword evidence="3" id="KW-0812">Transmembrane</keyword>
<comment type="caution">
    <text evidence="7">The sequence shown here is derived from an EMBL/GenBank/DDBJ whole genome shotgun (WGS) entry which is preliminary data.</text>
</comment>
<dbReference type="InterPro" id="IPR002549">
    <property type="entry name" value="AI-2E-like"/>
</dbReference>
<dbReference type="GO" id="GO:0016020">
    <property type="term" value="C:membrane"/>
    <property type="evidence" value="ECO:0007669"/>
    <property type="project" value="UniProtKB-SubCell"/>
</dbReference>
<evidence type="ECO:0000256" key="1">
    <source>
        <dbReference type="ARBA" id="ARBA00004141"/>
    </source>
</evidence>
<evidence type="ECO:0000313" key="8">
    <source>
        <dbReference type="Proteomes" id="UP000479710"/>
    </source>
</evidence>
<keyword evidence="5" id="KW-0472">Membrane</keyword>
<evidence type="ECO:0000256" key="5">
    <source>
        <dbReference type="ARBA" id="ARBA00023136"/>
    </source>
</evidence>
<comment type="subcellular location">
    <subcellularLocation>
        <location evidence="1">Membrane</location>
        <topology evidence="1">Multi-pass membrane protein</topology>
    </subcellularLocation>
</comment>
<keyword evidence="4" id="KW-1133">Transmembrane helix</keyword>
<comment type="similarity">
    <text evidence="2">Belongs to the autoinducer-2 exporter (AI-2E) (TC 2.A.86) family.</text>
</comment>
<dbReference type="Proteomes" id="UP000479710">
    <property type="component" value="Unassembled WGS sequence"/>
</dbReference>
<protein>
    <recommendedName>
        <fullName evidence="9">Transmembrane protein</fullName>
    </recommendedName>
</protein>
<dbReference type="PANTHER" id="PTHR21716:SF72">
    <property type="entry name" value="TRANSMEMBRANE PROTEIN C9ORF5 PROTEIN"/>
    <property type="match status" value="1"/>
</dbReference>
<evidence type="ECO:0000256" key="2">
    <source>
        <dbReference type="ARBA" id="ARBA00009773"/>
    </source>
</evidence>
<organism evidence="7 8">
    <name type="scientific">Oryza meyeriana var. granulata</name>
    <dbReference type="NCBI Taxonomy" id="110450"/>
    <lineage>
        <taxon>Eukaryota</taxon>
        <taxon>Viridiplantae</taxon>
        <taxon>Streptophyta</taxon>
        <taxon>Embryophyta</taxon>
        <taxon>Tracheophyta</taxon>
        <taxon>Spermatophyta</taxon>
        <taxon>Magnoliopsida</taxon>
        <taxon>Liliopsida</taxon>
        <taxon>Poales</taxon>
        <taxon>Poaceae</taxon>
        <taxon>BOP clade</taxon>
        <taxon>Oryzoideae</taxon>
        <taxon>Oryzeae</taxon>
        <taxon>Oryzinae</taxon>
        <taxon>Oryza</taxon>
        <taxon>Oryza meyeriana</taxon>
    </lineage>
</organism>
<feature type="compositionally biased region" description="Low complexity" evidence="6">
    <location>
        <begin position="151"/>
        <end position="175"/>
    </location>
</feature>
<evidence type="ECO:0000256" key="3">
    <source>
        <dbReference type="ARBA" id="ARBA00022692"/>
    </source>
</evidence>
<accession>A0A6G1CWM8</accession>
<keyword evidence="8" id="KW-1185">Reference proteome</keyword>
<dbReference type="PANTHER" id="PTHR21716">
    <property type="entry name" value="TRANSMEMBRANE PROTEIN"/>
    <property type="match status" value="1"/>
</dbReference>
<name>A0A6G1CWM8_9ORYZ</name>